<dbReference type="InterPro" id="IPR006047">
    <property type="entry name" value="GH13_cat_dom"/>
</dbReference>
<dbReference type="Pfam" id="PF00128">
    <property type="entry name" value="Alpha-amylase"/>
    <property type="match status" value="1"/>
</dbReference>
<dbReference type="EMBL" id="JBEOKT010000006">
    <property type="protein sequence ID" value="MER2997570.1"/>
    <property type="molecule type" value="Genomic_DNA"/>
</dbReference>
<evidence type="ECO:0000256" key="1">
    <source>
        <dbReference type="ARBA" id="ARBA00008061"/>
    </source>
</evidence>
<gene>
    <name evidence="4" type="ORF">ABS362_08425</name>
</gene>
<dbReference type="SMART" id="SM00642">
    <property type="entry name" value="Aamy"/>
    <property type="match status" value="1"/>
</dbReference>
<dbReference type="RefSeq" id="WP_350411971.1">
    <property type="nucleotide sequence ID" value="NZ_JBEOKT010000006.1"/>
</dbReference>
<name>A0ABV1RTY1_9BACT</name>
<evidence type="ECO:0000313" key="4">
    <source>
        <dbReference type="EMBL" id="MER2997570.1"/>
    </source>
</evidence>
<feature type="signal peptide" evidence="2">
    <location>
        <begin position="1"/>
        <end position="22"/>
    </location>
</feature>
<feature type="domain" description="Glycosyl hydrolase family 13 catalytic" evidence="3">
    <location>
        <begin position="390"/>
        <end position="744"/>
    </location>
</feature>
<keyword evidence="5" id="KW-1185">Reference proteome</keyword>
<keyword evidence="4" id="KW-0378">Hydrolase</keyword>
<dbReference type="InterPro" id="IPR014756">
    <property type="entry name" value="Ig_E-set"/>
</dbReference>
<dbReference type="Pfam" id="PF18962">
    <property type="entry name" value="Por_Secre_tail"/>
    <property type="match status" value="1"/>
</dbReference>
<sequence>MRQFYFALTLFFSFIVCLPAVAQVVTVKPVLPTSEKPITLIFDVSKAKDSRAANLISNPNDVYLWSGAGSADTEAGAFEFEPAGQTNWAAPFAPGKMTHLGGSRWSITLTPRTYYGVPAGTPIRKLGLLLKNGAGTAQTENFYVSLYPATGIVGAFIAPAEKSFFTDANTTIPVKAYTSVDASLSLKVDNTIVYTQTDKDSLIYSLNTGSETGLRRTVVFEATLGTDAVTDTFFFTNRPVPPVAQLPANAKDGVVYTGPDKALLTLFAPNKKFVYAIGEFSNWEALPEYLMKRTPDGNRYWIEIDGLEPGKEIAYQYLVDGTIAVADPYTHKILDPNNDRYLTAVNYPDLKPYPTGAKGIVSILQTNQPTYNWKVQDFKRPAADTLVVYEMLLRDFLATQNYGTLADTLSYLKTLGVNAIELMPIMEFSGNISWGYNPNFYFAPDKAYGTANQLKAFIDKAHEMGIAVILDMVLNQADWEFPYMQLYRNGDRPSADNPFLNQQATHPFSVFFDFNHESEATKAFVERVNRYWLEEFKFDGFRFDLSKGFTQKNSGNDVGAWSAYDAGRVATWKRIYNEIRSYDETAYVILEHFADNAEEKELANYGMMFWGNINHEYRDFGKSYDAYLDGISYKNRGWNEPHLIGYMESHDEERFVFDVKKNGRSSGTYNTRNVETALNRAKLAAAFFIPVPGPKMIWQFGELGYDVSIDSIGRTDPKPIRWNYRASESRMKLYKVYAELINLKKNYPVFSTTDFNLASDNMIKRLTLVDNSMTVFIIGNYDVKQVSPQANFPMAGTWYDHFTGEAVNVTNPAEVMMLQPGEFRMYTSVKLPTPEANLLPWKSVVLDAEDELPLAERIEVYPNPTLHIAQMEFTDDYRGDVSVQVTDITGHVLRTVKYKKGQQAFRQQLDLRNVAAGVYLVQIEAGKRKVVKRLVKLN</sequence>
<evidence type="ECO:0000256" key="2">
    <source>
        <dbReference type="SAM" id="SignalP"/>
    </source>
</evidence>
<protein>
    <submittedName>
        <fullName evidence="4">Alpha-amylase family glycosyl hydrolase</fullName>
    </submittedName>
</protein>
<evidence type="ECO:0000313" key="5">
    <source>
        <dbReference type="Proteomes" id="UP001476807"/>
    </source>
</evidence>
<comment type="caution">
    <text evidence="4">The sequence shown here is derived from an EMBL/GenBank/DDBJ whole genome shotgun (WGS) entry which is preliminary data.</text>
</comment>
<keyword evidence="2" id="KW-0732">Signal</keyword>
<feature type="chain" id="PRO_5045964156" evidence="2">
    <location>
        <begin position="23"/>
        <end position="938"/>
    </location>
</feature>
<dbReference type="CDD" id="cd11350">
    <property type="entry name" value="AmyAc_4"/>
    <property type="match status" value="1"/>
</dbReference>
<accession>A0ABV1RTY1</accession>
<dbReference type="Gene3D" id="3.20.20.80">
    <property type="entry name" value="Glycosidases"/>
    <property type="match status" value="1"/>
</dbReference>
<dbReference type="SUPFAM" id="SSF51445">
    <property type="entry name" value="(Trans)glycosidases"/>
    <property type="match status" value="1"/>
</dbReference>
<dbReference type="Proteomes" id="UP001476807">
    <property type="component" value="Unassembled WGS sequence"/>
</dbReference>
<proteinExistence type="inferred from homology"/>
<reference evidence="4 5" key="1">
    <citation type="submission" date="2024-06" db="EMBL/GenBank/DDBJ databases">
        <title>Pontibacter populi HYL7-15.</title>
        <authorList>
            <person name="Kim M.K."/>
        </authorList>
    </citation>
    <scope>NUCLEOTIDE SEQUENCE [LARGE SCALE GENOMIC DNA]</scope>
    <source>
        <strain evidence="4 5">HYL7-15</strain>
    </source>
</reference>
<dbReference type="PANTHER" id="PTHR43002">
    <property type="entry name" value="GLYCOGEN DEBRANCHING ENZYME"/>
    <property type="match status" value="1"/>
</dbReference>
<dbReference type="Gene3D" id="2.60.40.10">
    <property type="entry name" value="Immunoglobulins"/>
    <property type="match status" value="1"/>
</dbReference>
<organism evidence="4 5">
    <name type="scientific">Pontibacter populi</name>
    <dbReference type="NCBI Taxonomy" id="890055"/>
    <lineage>
        <taxon>Bacteria</taxon>
        <taxon>Pseudomonadati</taxon>
        <taxon>Bacteroidota</taxon>
        <taxon>Cytophagia</taxon>
        <taxon>Cytophagales</taxon>
        <taxon>Hymenobacteraceae</taxon>
        <taxon>Pontibacter</taxon>
    </lineage>
</organism>
<dbReference type="InterPro" id="IPR013783">
    <property type="entry name" value="Ig-like_fold"/>
</dbReference>
<comment type="similarity">
    <text evidence="1">Belongs to the glycosyl hydrolase 13 family.</text>
</comment>
<evidence type="ECO:0000259" key="3">
    <source>
        <dbReference type="SMART" id="SM00642"/>
    </source>
</evidence>
<dbReference type="GO" id="GO:0016787">
    <property type="term" value="F:hydrolase activity"/>
    <property type="evidence" value="ECO:0007669"/>
    <property type="project" value="UniProtKB-KW"/>
</dbReference>
<dbReference type="InterPro" id="IPR017853">
    <property type="entry name" value="GH"/>
</dbReference>
<dbReference type="InterPro" id="IPR026444">
    <property type="entry name" value="Secre_tail"/>
</dbReference>
<dbReference type="NCBIfam" id="TIGR04183">
    <property type="entry name" value="Por_Secre_tail"/>
    <property type="match status" value="1"/>
</dbReference>
<dbReference type="SUPFAM" id="SSF81296">
    <property type="entry name" value="E set domains"/>
    <property type="match status" value="1"/>
</dbReference>